<evidence type="ECO:0000256" key="1">
    <source>
        <dbReference type="ARBA" id="ARBA00004685"/>
    </source>
</evidence>
<feature type="compositionally biased region" description="Low complexity" evidence="3">
    <location>
        <begin position="1"/>
        <end position="17"/>
    </location>
</feature>
<dbReference type="PANTHER" id="PTHR33365">
    <property type="entry name" value="YALI0B05434P"/>
    <property type="match status" value="1"/>
</dbReference>
<dbReference type="InterPro" id="IPR021765">
    <property type="entry name" value="UstYa-like"/>
</dbReference>
<accession>A0A166A644</accession>
<protein>
    <submittedName>
        <fullName evidence="5">Uncharacterized protein</fullName>
    </submittedName>
</protein>
<organism evidence="5 6">
    <name type="scientific">Sistotremastrum suecicum HHB10207 ss-3</name>
    <dbReference type="NCBI Taxonomy" id="1314776"/>
    <lineage>
        <taxon>Eukaryota</taxon>
        <taxon>Fungi</taxon>
        <taxon>Dikarya</taxon>
        <taxon>Basidiomycota</taxon>
        <taxon>Agaricomycotina</taxon>
        <taxon>Agaricomycetes</taxon>
        <taxon>Sistotremastrales</taxon>
        <taxon>Sistotremastraceae</taxon>
        <taxon>Sistotremastrum</taxon>
    </lineage>
</organism>
<comment type="pathway">
    <text evidence="1">Mycotoxin biosynthesis.</text>
</comment>
<gene>
    <name evidence="5" type="ORF">SISSUDRAFT_991077</name>
</gene>
<keyword evidence="4" id="KW-1133">Transmembrane helix</keyword>
<evidence type="ECO:0000313" key="5">
    <source>
        <dbReference type="EMBL" id="KZT34998.1"/>
    </source>
</evidence>
<keyword evidence="4" id="KW-0812">Transmembrane</keyword>
<feature type="transmembrane region" description="Helical" evidence="4">
    <location>
        <begin position="47"/>
        <end position="65"/>
    </location>
</feature>
<name>A0A166A644_9AGAM</name>
<feature type="region of interest" description="Disordered" evidence="3">
    <location>
        <begin position="1"/>
        <end position="29"/>
    </location>
</feature>
<dbReference type="AlphaFoldDB" id="A0A166A644"/>
<dbReference type="Proteomes" id="UP000076798">
    <property type="component" value="Unassembled WGS sequence"/>
</dbReference>
<reference evidence="5 6" key="1">
    <citation type="journal article" date="2016" name="Mol. Biol. Evol.">
        <title>Comparative Genomics of Early-Diverging Mushroom-Forming Fungi Provides Insights into the Origins of Lignocellulose Decay Capabilities.</title>
        <authorList>
            <person name="Nagy L.G."/>
            <person name="Riley R."/>
            <person name="Tritt A."/>
            <person name="Adam C."/>
            <person name="Daum C."/>
            <person name="Floudas D."/>
            <person name="Sun H."/>
            <person name="Yadav J.S."/>
            <person name="Pangilinan J."/>
            <person name="Larsson K.H."/>
            <person name="Matsuura K."/>
            <person name="Barry K."/>
            <person name="Labutti K."/>
            <person name="Kuo R."/>
            <person name="Ohm R.A."/>
            <person name="Bhattacharya S.S."/>
            <person name="Shirouzu T."/>
            <person name="Yoshinaga Y."/>
            <person name="Martin F.M."/>
            <person name="Grigoriev I.V."/>
            <person name="Hibbett D.S."/>
        </authorList>
    </citation>
    <scope>NUCLEOTIDE SEQUENCE [LARGE SCALE GENOMIC DNA]</scope>
    <source>
        <strain evidence="5 6">HHB10207 ss-3</strain>
    </source>
</reference>
<comment type="similarity">
    <text evidence="2">Belongs to the ustYa family.</text>
</comment>
<proteinExistence type="inferred from homology"/>
<dbReference type="Pfam" id="PF11807">
    <property type="entry name" value="UstYa"/>
    <property type="match status" value="1"/>
</dbReference>
<dbReference type="OrthoDB" id="3687641at2759"/>
<evidence type="ECO:0000256" key="3">
    <source>
        <dbReference type="SAM" id="MobiDB-lite"/>
    </source>
</evidence>
<sequence>MNQDYSPLLSVSPSCSSQDDLDKDEEQSFSTSHTVVKRSAWRRRLEILAFLASLLINCVFFASHISNPSSKQLRFHDELMQPPAQSAIKYERRTFAKLGVLSKFHGPPTDETDEAWNSLYPVGISRVTKAEASKMANWTERIPGDDHYVISLDVFHQLHCLNLVRKALWPDRYGPQELGDPVLEDDDTPFDHVDHCVNIIRENIICNADTTPNVFQWSEEKNMIFPHFDSVHMCRNWESITEWVNEHQLLTPWNAKLRPSRLDTNSRI</sequence>
<dbReference type="STRING" id="1314776.A0A166A644"/>
<dbReference type="EMBL" id="KV428157">
    <property type="protein sequence ID" value="KZT34998.1"/>
    <property type="molecule type" value="Genomic_DNA"/>
</dbReference>
<dbReference type="PANTHER" id="PTHR33365:SF4">
    <property type="entry name" value="CYCLOCHLOROTINE BIOSYNTHESIS PROTEIN O"/>
    <property type="match status" value="1"/>
</dbReference>
<evidence type="ECO:0000313" key="6">
    <source>
        <dbReference type="Proteomes" id="UP000076798"/>
    </source>
</evidence>
<keyword evidence="6" id="KW-1185">Reference proteome</keyword>
<keyword evidence="4" id="KW-0472">Membrane</keyword>
<dbReference type="GO" id="GO:0043386">
    <property type="term" value="P:mycotoxin biosynthetic process"/>
    <property type="evidence" value="ECO:0007669"/>
    <property type="project" value="InterPro"/>
</dbReference>
<evidence type="ECO:0000256" key="2">
    <source>
        <dbReference type="ARBA" id="ARBA00035112"/>
    </source>
</evidence>
<evidence type="ECO:0000256" key="4">
    <source>
        <dbReference type="SAM" id="Phobius"/>
    </source>
</evidence>